<keyword evidence="16" id="KW-1185">Reference proteome</keyword>
<feature type="binding site" description="axial binding residue" evidence="13">
    <location>
        <position position="467"/>
    </location>
    <ligand>
        <name>heme</name>
        <dbReference type="ChEBI" id="CHEBI:30413"/>
    </ligand>
    <ligandPart>
        <name>Fe</name>
        <dbReference type="ChEBI" id="CHEBI:18248"/>
    </ligandPart>
</feature>
<reference evidence="16" key="1">
    <citation type="submission" date="2023-01" db="EMBL/GenBank/DDBJ databases">
        <title>Key to firefly adult light organ development and bioluminescence: homeobox transcription factors regulate luciferase expression and transportation to peroxisome.</title>
        <authorList>
            <person name="Fu X."/>
        </authorList>
    </citation>
    <scope>NUCLEOTIDE SEQUENCE [LARGE SCALE GENOMIC DNA]</scope>
</reference>
<gene>
    <name evidence="15" type="ORF">RN001_013366</name>
</gene>
<evidence type="ECO:0000256" key="7">
    <source>
        <dbReference type="ARBA" id="ARBA00022824"/>
    </source>
</evidence>
<dbReference type="CDD" id="cd11056">
    <property type="entry name" value="CYP6-like"/>
    <property type="match status" value="1"/>
</dbReference>
<organism evidence="15 16">
    <name type="scientific">Aquatica leii</name>
    <dbReference type="NCBI Taxonomy" id="1421715"/>
    <lineage>
        <taxon>Eukaryota</taxon>
        <taxon>Metazoa</taxon>
        <taxon>Ecdysozoa</taxon>
        <taxon>Arthropoda</taxon>
        <taxon>Hexapoda</taxon>
        <taxon>Insecta</taxon>
        <taxon>Pterygota</taxon>
        <taxon>Neoptera</taxon>
        <taxon>Endopterygota</taxon>
        <taxon>Coleoptera</taxon>
        <taxon>Polyphaga</taxon>
        <taxon>Elateriformia</taxon>
        <taxon>Elateroidea</taxon>
        <taxon>Lampyridae</taxon>
        <taxon>Luciolinae</taxon>
        <taxon>Aquatica</taxon>
    </lineage>
</organism>
<evidence type="ECO:0000256" key="10">
    <source>
        <dbReference type="ARBA" id="ARBA00023004"/>
    </source>
</evidence>
<dbReference type="PANTHER" id="PTHR24292">
    <property type="entry name" value="CYTOCHROME P450"/>
    <property type="match status" value="1"/>
</dbReference>
<evidence type="ECO:0000256" key="4">
    <source>
        <dbReference type="ARBA" id="ARBA00010617"/>
    </source>
</evidence>
<evidence type="ECO:0000256" key="11">
    <source>
        <dbReference type="ARBA" id="ARBA00023033"/>
    </source>
</evidence>
<evidence type="ECO:0000313" key="15">
    <source>
        <dbReference type="EMBL" id="KAK4874006.1"/>
    </source>
</evidence>
<evidence type="ECO:0000256" key="9">
    <source>
        <dbReference type="ARBA" id="ARBA00023002"/>
    </source>
</evidence>
<dbReference type="Gene3D" id="1.10.630.10">
    <property type="entry name" value="Cytochrome P450"/>
    <property type="match status" value="1"/>
</dbReference>
<dbReference type="GO" id="GO:0004497">
    <property type="term" value="F:monooxygenase activity"/>
    <property type="evidence" value="ECO:0007669"/>
    <property type="project" value="UniProtKB-KW"/>
</dbReference>
<comment type="similarity">
    <text evidence="4 14">Belongs to the cytochrome P450 family.</text>
</comment>
<dbReference type="FunFam" id="1.10.630.10:FF:000042">
    <property type="entry name" value="Cytochrome P450"/>
    <property type="match status" value="1"/>
</dbReference>
<keyword evidence="7" id="KW-0256">Endoplasmic reticulum</keyword>
<dbReference type="PROSITE" id="PS00086">
    <property type="entry name" value="CYTOCHROME_P450"/>
    <property type="match status" value="1"/>
</dbReference>
<dbReference type="GO" id="GO:0016705">
    <property type="term" value="F:oxidoreductase activity, acting on paired donors, with incorporation or reduction of molecular oxygen"/>
    <property type="evidence" value="ECO:0007669"/>
    <property type="project" value="InterPro"/>
</dbReference>
<dbReference type="Proteomes" id="UP001353858">
    <property type="component" value="Unassembled WGS sequence"/>
</dbReference>
<evidence type="ECO:0000256" key="12">
    <source>
        <dbReference type="ARBA" id="ARBA00023136"/>
    </source>
</evidence>
<comment type="subcellular location">
    <subcellularLocation>
        <location evidence="3">Endoplasmic reticulum membrane</location>
        <topology evidence="3">Peripheral membrane protein</topology>
    </subcellularLocation>
    <subcellularLocation>
        <location evidence="2">Microsome membrane</location>
        <topology evidence="2">Peripheral membrane protein</topology>
    </subcellularLocation>
</comment>
<dbReference type="GO" id="GO:0005789">
    <property type="term" value="C:endoplasmic reticulum membrane"/>
    <property type="evidence" value="ECO:0007669"/>
    <property type="project" value="UniProtKB-SubCell"/>
</dbReference>
<evidence type="ECO:0000256" key="5">
    <source>
        <dbReference type="ARBA" id="ARBA00022617"/>
    </source>
</evidence>
<sequence>MIWLITIIVILCAIFYYKAVRQFSYWKDRGVIHKEGSPIIRILKQLLFQKVSLFDSIYNQYQEFSNERYFGSFQLVKPTLFVNDLDLIKKITVKDYEYFIDHNNIISEDLEPLMGKNLINLKGQRWRDMRATLSPSFTSSKMKMMFTLISECAEEFTDYFEKQKLDFFDVEMKDVFTRFTNDAIANVAFGFKCNSLKEKDNEFYMMGKKLTTFSGSSFIAFVLYSVFPALAKVLNIRIFPKPAITFFSHIVKDTLNKREKEGLVRPDMIHLLMEARKNALVNKDMYEPDATTELKTSNSETKHKIELSEEDITAQAIVFISGGFDTSSTLLSFIAYELAMNNEVQKKLQEEIDETLNACNGKLTYESVHTMKYMDMVVSETLRKWPPGFVLDRYCVKDYLIEPVNSGEKPFLIEKGTMVQMPIVGIHRDPKYFSNPDTFDPERFNDENKNSIEHFTYLPFGSGPRNCIASRFALMENKILIFHLLSKFDIVKTTKTPYPLKMAPNSFNLGPAEGFWLGLKRRDST</sequence>
<evidence type="ECO:0000256" key="3">
    <source>
        <dbReference type="ARBA" id="ARBA00004406"/>
    </source>
</evidence>
<keyword evidence="8" id="KW-0492">Microsome</keyword>
<dbReference type="EMBL" id="JARPUR010000006">
    <property type="protein sequence ID" value="KAK4874006.1"/>
    <property type="molecule type" value="Genomic_DNA"/>
</dbReference>
<keyword evidence="5 13" id="KW-0349">Heme</keyword>
<comment type="caution">
    <text evidence="15">The sequence shown here is derived from an EMBL/GenBank/DDBJ whole genome shotgun (WGS) entry which is preliminary data.</text>
</comment>
<dbReference type="AlphaFoldDB" id="A0AAN7S6Z0"/>
<dbReference type="GO" id="GO:0020037">
    <property type="term" value="F:heme binding"/>
    <property type="evidence" value="ECO:0007669"/>
    <property type="project" value="InterPro"/>
</dbReference>
<dbReference type="InterPro" id="IPR050476">
    <property type="entry name" value="Insect_CytP450_Detox"/>
</dbReference>
<evidence type="ECO:0000256" key="6">
    <source>
        <dbReference type="ARBA" id="ARBA00022723"/>
    </source>
</evidence>
<dbReference type="InterPro" id="IPR001128">
    <property type="entry name" value="Cyt_P450"/>
</dbReference>
<keyword evidence="12" id="KW-0472">Membrane</keyword>
<dbReference type="PRINTS" id="PR00463">
    <property type="entry name" value="EP450I"/>
</dbReference>
<evidence type="ECO:0008006" key="17">
    <source>
        <dbReference type="Google" id="ProtNLM"/>
    </source>
</evidence>
<keyword evidence="10 13" id="KW-0408">Iron</keyword>
<evidence type="ECO:0000256" key="8">
    <source>
        <dbReference type="ARBA" id="ARBA00022848"/>
    </source>
</evidence>
<evidence type="ECO:0000256" key="2">
    <source>
        <dbReference type="ARBA" id="ARBA00004174"/>
    </source>
</evidence>
<dbReference type="Pfam" id="PF00067">
    <property type="entry name" value="p450"/>
    <property type="match status" value="1"/>
</dbReference>
<comment type="cofactor">
    <cofactor evidence="1 13">
        <name>heme</name>
        <dbReference type="ChEBI" id="CHEBI:30413"/>
    </cofactor>
</comment>
<dbReference type="InterPro" id="IPR036396">
    <property type="entry name" value="Cyt_P450_sf"/>
</dbReference>
<keyword evidence="11 14" id="KW-0503">Monooxygenase</keyword>
<protein>
    <recommendedName>
        <fullName evidence="17">Cytochrome P450</fullName>
    </recommendedName>
</protein>
<dbReference type="SUPFAM" id="SSF48264">
    <property type="entry name" value="Cytochrome P450"/>
    <property type="match status" value="1"/>
</dbReference>
<evidence type="ECO:0000256" key="13">
    <source>
        <dbReference type="PIRSR" id="PIRSR602401-1"/>
    </source>
</evidence>
<evidence type="ECO:0000313" key="16">
    <source>
        <dbReference type="Proteomes" id="UP001353858"/>
    </source>
</evidence>
<accession>A0AAN7S6Z0</accession>
<dbReference type="PRINTS" id="PR00385">
    <property type="entry name" value="P450"/>
</dbReference>
<dbReference type="InterPro" id="IPR002401">
    <property type="entry name" value="Cyt_P450_E_grp-I"/>
</dbReference>
<keyword evidence="9 14" id="KW-0560">Oxidoreductase</keyword>
<proteinExistence type="inferred from homology"/>
<dbReference type="InterPro" id="IPR017972">
    <property type="entry name" value="Cyt_P450_CS"/>
</dbReference>
<evidence type="ECO:0000256" key="14">
    <source>
        <dbReference type="RuleBase" id="RU000461"/>
    </source>
</evidence>
<evidence type="ECO:0000256" key="1">
    <source>
        <dbReference type="ARBA" id="ARBA00001971"/>
    </source>
</evidence>
<keyword evidence="6 13" id="KW-0479">Metal-binding</keyword>
<name>A0AAN7S6Z0_9COLE</name>
<dbReference type="PANTHER" id="PTHR24292:SF54">
    <property type="entry name" value="CYP9F3-RELATED"/>
    <property type="match status" value="1"/>
</dbReference>
<dbReference type="GO" id="GO:0005506">
    <property type="term" value="F:iron ion binding"/>
    <property type="evidence" value="ECO:0007669"/>
    <property type="project" value="InterPro"/>
</dbReference>